<reference evidence="1 2" key="1">
    <citation type="submission" date="2020-07" db="EMBL/GenBank/DDBJ databases">
        <title>Genomic Encyclopedia of Type Strains, Phase IV (KMG-IV): sequencing the most valuable type-strain genomes for metagenomic binning, comparative biology and taxonomic classification.</title>
        <authorList>
            <person name="Goeker M."/>
        </authorList>
    </citation>
    <scope>NUCLEOTIDE SEQUENCE [LARGE SCALE GENOMIC DNA]</scope>
    <source>
        <strain evidence="1 2">DSM 25220</strain>
    </source>
</reference>
<dbReference type="Proteomes" id="UP000580891">
    <property type="component" value="Unassembled WGS sequence"/>
</dbReference>
<dbReference type="RefSeq" id="WP_281363466.1">
    <property type="nucleotide sequence ID" value="NZ_JACDUU010000006.1"/>
</dbReference>
<evidence type="ECO:0000313" key="1">
    <source>
        <dbReference type="EMBL" id="MBA2872378.1"/>
    </source>
</evidence>
<comment type="caution">
    <text evidence="1">The sequence shown here is derived from an EMBL/GenBank/DDBJ whole genome shotgun (WGS) entry which is preliminary data.</text>
</comment>
<dbReference type="SUPFAM" id="SSF46689">
    <property type="entry name" value="Homeodomain-like"/>
    <property type="match status" value="1"/>
</dbReference>
<sequence>MAKKGQTFQSYTEEFKLQAIHLYENGGMSYQAVAKQLFLVPPK</sequence>
<protein>
    <submittedName>
        <fullName evidence="1">Transposase-like protein</fullName>
    </submittedName>
</protein>
<name>A0A7W0BVY1_9BACL</name>
<dbReference type="InterPro" id="IPR009057">
    <property type="entry name" value="Homeodomain-like_sf"/>
</dbReference>
<accession>A0A7W0BVY1</accession>
<keyword evidence="2" id="KW-1185">Reference proteome</keyword>
<gene>
    <name evidence="1" type="ORF">HNQ85_002687</name>
</gene>
<proteinExistence type="predicted"/>
<organism evidence="1 2">
    <name type="scientific">[Anoxybacillus] calidus</name>
    <dbReference type="NCBI Taxonomy" id="575178"/>
    <lineage>
        <taxon>Bacteria</taxon>
        <taxon>Bacillati</taxon>
        <taxon>Bacillota</taxon>
        <taxon>Bacilli</taxon>
        <taxon>Bacillales</taxon>
        <taxon>Anoxybacillaceae</taxon>
        <taxon>Paranoxybacillus</taxon>
    </lineage>
</organism>
<dbReference type="AlphaFoldDB" id="A0A7W0BVY1"/>
<evidence type="ECO:0000313" key="2">
    <source>
        <dbReference type="Proteomes" id="UP000580891"/>
    </source>
</evidence>
<dbReference type="EMBL" id="JACDUU010000006">
    <property type="protein sequence ID" value="MBA2872378.1"/>
    <property type="molecule type" value="Genomic_DNA"/>
</dbReference>